<dbReference type="Proteomes" id="UP000663824">
    <property type="component" value="Unassembled WGS sequence"/>
</dbReference>
<protein>
    <recommendedName>
        <fullName evidence="3">Zinc finger MYM-type protein 1-like</fullName>
    </recommendedName>
</protein>
<reference evidence="1" key="1">
    <citation type="submission" date="2021-02" db="EMBL/GenBank/DDBJ databases">
        <authorList>
            <person name="Nowell W R."/>
        </authorList>
    </citation>
    <scope>NUCLEOTIDE SEQUENCE</scope>
</reference>
<evidence type="ECO:0008006" key="3">
    <source>
        <dbReference type="Google" id="ProtNLM"/>
    </source>
</evidence>
<dbReference type="PANTHER" id="PTHR46880:SF5">
    <property type="entry name" value="DUF4371 DOMAIN-CONTAINING PROTEIN"/>
    <property type="match status" value="1"/>
</dbReference>
<accession>A0A817AXI9</accession>
<evidence type="ECO:0000313" key="2">
    <source>
        <dbReference type="Proteomes" id="UP000663824"/>
    </source>
</evidence>
<organism evidence="1 2">
    <name type="scientific">Rotaria magnacalcarata</name>
    <dbReference type="NCBI Taxonomy" id="392030"/>
    <lineage>
        <taxon>Eukaryota</taxon>
        <taxon>Metazoa</taxon>
        <taxon>Spiralia</taxon>
        <taxon>Gnathifera</taxon>
        <taxon>Rotifera</taxon>
        <taxon>Eurotatoria</taxon>
        <taxon>Bdelloidea</taxon>
        <taxon>Philodinida</taxon>
        <taxon>Philodinidae</taxon>
        <taxon>Rotaria</taxon>
    </lineage>
</organism>
<sequence length="731" mass="84570">MSKYIEGVKFITNNEMSFIDTQRKNHPFINWYTDDRQKQVKPSQSWFSKNFQWLRAVCTDNRYGLICVDCAEYARDKTLIERNKGAFVVRPYWKLKHKGLDGIKNHQNSDLHRASREKRIATKIVATNGNIIGQLNCVNLENQTKKYLSILLQVLWFIIKEEMALTKFKPFIELLKKFKCPVSVFVARYWSHEATSEWLISINNYTNLQQISSLKRTEFINLIIDETTDITVKKMICICLRYVEKDTGMIKEEIFKLGPIRDTSGEGIFYVVEDFINNLQKQTGNELIITAQTYDGAACMRFQAQGHIRSRLSAWGFYIYCRSHLLNLGVKDAIEYSFYDAFDTIKSALIYLNDSPYRIEILFNSQKATGSRHSIPKPSETRWSYSFEIVRFACQHYSAIIMTFTTISQAKSVGSSDGRRYVMDLMKPLIVFQIHLLRDVLRPAMKFLRQIEKRGLCLDEFAVNVDAARATISQAMNTFDFITYKATLSNIKQYAPLTKLTSHSTRGQQQSANIDFDECELKTTGDEFVQNVLKSLDDRFNGEAKQMIQDLSTFSSPSKLSPGELISNSLIQKYTSPITYIHKGVDGKVYERTDQPLLNIKFLKDDVYAFLKIVENISSIPSILLRLAKLGSEQCPEWFRLYQILATFAVGSNEAERMFSTLRRIKSWLRNRLNDTTIEILLKLSSLDIQLTDHGIDFIVQDFIKNPGRAKSRNVTLFFESDQLKQKDDEF</sequence>
<dbReference type="SUPFAM" id="SSF53098">
    <property type="entry name" value="Ribonuclease H-like"/>
    <property type="match status" value="1"/>
</dbReference>
<evidence type="ECO:0000313" key="1">
    <source>
        <dbReference type="EMBL" id="CAF2264726.1"/>
    </source>
</evidence>
<gene>
    <name evidence="1" type="ORF">MBJ925_LOCUS38939</name>
</gene>
<comment type="caution">
    <text evidence="1">The sequence shown here is derived from an EMBL/GenBank/DDBJ whole genome shotgun (WGS) entry which is preliminary data.</text>
</comment>
<dbReference type="EMBL" id="CAJNRE010021922">
    <property type="protein sequence ID" value="CAF2264726.1"/>
    <property type="molecule type" value="Genomic_DNA"/>
</dbReference>
<proteinExistence type="predicted"/>
<dbReference type="AlphaFoldDB" id="A0A817AXI9"/>
<name>A0A817AXI9_9BILA</name>
<dbReference type="InterPro" id="IPR012337">
    <property type="entry name" value="RNaseH-like_sf"/>
</dbReference>
<dbReference type="PANTHER" id="PTHR46880">
    <property type="entry name" value="RAS-ASSOCIATING DOMAIN-CONTAINING PROTEIN"/>
    <property type="match status" value="1"/>
</dbReference>